<dbReference type="Proteomes" id="UP001370348">
    <property type="component" value="Chromosome"/>
</dbReference>
<feature type="chain" id="PRO_5047236084" description="Secreted protein" evidence="1">
    <location>
        <begin position="25"/>
        <end position="152"/>
    </location>
</feature>
<dbReference type="RefSeq" id="WP_394821332.1">
    <property type="nucleotide sequence ID" value="NZ_CP089984.1"/>
</dbReference>
<evidence type="ECO:0008006" key="4">
    <source>
        <dbReference type="Google" id="ProtNLM"/>
    </source>
</evidence>
<evidence type="ECO:0000256" key="1">
    <source>
        <dbReference type="SAM" id="SignalP"/>
    </source>
</evidence>
<name>A0ABZ2LN13_9BACT</name>
<keyword evidence="3" id="KW-1185">Reference proteome</keyword>
<proteinExistence type="predicted"/>
<evidence type="ECO:0000313" key="3">
    <source>
        <dbReference type="Proteomes" id="UP001370348"/>
    </source>
</evidence>
<protein>
    <recommendedName>
        <fullName evidence="4">Secreted protein</fullName>
    </recommendedName>
</protein>
<sequence length="152" mass="16148">MCKPARARPRTVPVVAWLGGIALASLPACTNAGKAEAESLSTAIERYRTADNALKGSMAEALDKTPCTVTDVCETKRLCVAVSDPTARGLALKNEVERGLASVHTGKLAPDAPEARALPDKLDEAARLLERGHAALSECDDKLRAMKRHYGI</sequence>
<dbReference type="EMBL" id="CP089984">
    <property type="protein sequence ID" value="WXB11710.1"/>
    <property type="molecule type" value="Genomic_DNA"/>
</dbReference>
<evidence type="ECO:0000313" key="2">
    <source>
        <dbReference type="EMBL" id="WXB11710.1"/>
    </source>
</evidence>
<feature type="signal peptide" evidence="1">
    <location>
        <begin position="1"/>
        <end position="24"/>
    </location>
</feature>
<accession>A0ABZ2LN13</accession>
<gene>
    <name evidence="2" type="ORF">LZC94_28105</name>
</gene>
<organism evidence="2 3">
    <name type="scientific">Pendulispora albinea</name>
    <dbReference type="NCBI Taxonomy" id="2741071"/>
    <lineage>
        <taxon>Bacteria</taxon>
        <taxon>Pseudomonadati</taxon>
        <taxon>Myxococcota</taxon>
        <taxon>Myxococcia</taxon>
        <taxon>Myxococcales</taxon>
        <taxon>Sorangiineae</taxon>
        <taxon>Pendulisporaceae</taxon>
        <taxon>Pendulispora</taxon>
    </lineage>
</organism>
<reference evidence="2 3" key="1">
    <citation type="submission" date="2021-12" db="EMBL/GenBank/DDBJ databases">
        <title>Discovery of the Pendulisporaceae a myxobacterial family with distinct sporulation behavior and unique specialized metabolism.</title>
        <authorList>
            <person name="Garcia R."/>
            <person name="Popoff A."/>
            <person name="Bader C.D."/>
            <person name="Loehr J."/>
            <person name="Walesch S."/>
            <person name="Walt C."/>
            <person name="Boldt J."/>
            <person name="Bunk B."/>
            <person name="Haeckl F.J.F.P.J."/>
            <person name="Gunesch A.P."/>
            <person name="Birkelbach J."/>
            <person name="Nuebel U."/>
            <person name="Pietschmann T."/>
            <person name="Bach T."/>
            <person name="Mueller R."/>
        </authorList>
    </citation>
    <scope>NUCLEOTIDE SEQUENCE [LARGE SCALE GENOMIC DNA]</scope>
    <source>
        <strain evidence="2 3">MSr11954</strain>
    </source>
</reference>
<keyword evidence="1" id="KW-0732">Signal</keyword>